<dbReference type="PANTHER" id="PTHR10434:SF9">
    <property type="entry name" value="PHOSPHOLIPID_GLYCEROL ACYLTRANSFERASE DOMAIN-CONTAINING PROTEIN"/>
    <property type="match status" value="1"/>
</dbReference>
<dbReference type="SMART" id="SM00563">
    <property type="entry name" value="PlsC"/>
    <property type="match status" value="1"/>
</dbReference>
<dbReference type="RefSeq" id="WP_153124915.1">
    <property type="nucleotide sequence ID" value="NZ_CP152352.1"/>
</dbReference>
<evidence type="ECO:0000256" key="1">
    <source>
        <dbReference type="ARBA" id="ARBA00005189"/>
    </source>
</evidence>
<protein>
    <submittedName>
        <fullName evidence="5">Acyltransferase</fullName>
    </submittedName>
</protein>
<proteinExistence type="predicted"/>
<evidence type="ECO:0000313" key="6">
    <source>
        <dbReference type="Proteomes" id="UP000480425"/>
    </source>
</evidence>
<evidence type="ECO:0000313" key="5">
    <source>
        <dbReference type="EMBL" id="MQN81597.1"/>
    </source>
</evidence>
<reference evidence="5 6" key="1">
    <citation type="submission" date="2019-09" db="EMBL/GenBank/DDBJ databases">
        <title>Distinct polysaccharide growth profiles of human intestinal Prevotella copri isolates.</title>
        <authorList>
            <person name="Fehlner-Peach H."/>
            <person name="Magnabosco C."/>
            <person name="Raghavan V."/>
            <person name="Scher J.U."/>
            <person name="Tett A."/>
            <person name="Cox L.M."/>
            <person name="Gottsegen C."/>
            <person name="Watters A."/>
            <person name="Wiltshire- Gordon J.D."/>
            <person name="Segata N."/>
            <person name="Bonneau R."/>
            <person name="Littman D.R."/>
        </authorList>
    </citation>
    <scope>NUCLEOTIDE SEQUENCE [LARGE SCALE GENOMIC DNA]</scope>
    <source>
        <strain evidence="6">iA622</strain>
    </source>
</reference>
<accession>A0A6G1U2F2</accession>
<dbReference type="EMBL" id="VZCB01000083">
    <property type="protein sequence ID" value="MQN81597.1"/>
    <property type="molecule type" value="Genomic_DNA"/>
</dbReference>
<dbReference type="GO" id="GO:0006654">
    <property type="term" value="P:phosphatidic acid biosynthetic process"/>
    <property type="evidence" value="ECO:0007669"/>
    <property type="project" value="TreeGrafter"/>
</dbReference>
<keyword evidence="3 5" id="KW-0012">Acyltransferase</keyword>
<feature type="domain" description="Phospholipid/glycerol acyltransferase" evidence="4">
    <location>
        <begin position="29"/>
        <end position="138"/>
    </location>
</feature>
<dbReference type="SUPFAM" id="SSF69593">
    <property type="entry name" value="Glycerol-3-phosphate (1)-acyltransferase"/>
    <property type="match status" value="1"/>
</dbReference>
<comment type="pathway">
    <text evidence="1">Lipid metabolism.</text>
</comment>
<comment type="caution">
    <text evidence="5">The sequence shown here is derived from an EMBL/GenBank/DDBJ whole genome shotgun (WGS) entry which is preliminary data.</text>
</comment>
<dbReference type="Proteomes" id="UP000480425">
    <property type="component" value="Unassembled WGS sequence"/>
</dbReference>
<dbReference type="PANTHER" id="PTHR10434">
    <property type="entry name" value="1-ACYL-SN-GLYCEROL-3-PHOSPHATE ACYLTRANSFERASE"/>
    <property type="match status" value="1"/>
</dbReference>
<keyword evidence="2 5" id="KW-0808">Transferase</keyword>
<gene>
    <name evidence="5" type="ORF">F7D73_11695</name>
</gene>
<dbReference type="GO" id="GO:0003841">
    <property type="term" value="F:1-acylglycerol-3-phosphate O-acyltransferase activity"/>
    <property type="evidence" value="ECO:0007669"/>
    <property type="project" value="TreeGrafter"/>
</dbReference>
<evidence type="ECO:0000256" key="3">
    <source>
        <dbReference type="ARBA" id="ARBA00023315"/>
    </source>
</evidence>
<dbReference type="Pfam" id="PF01553">
    <property type="entry name" value="Acyltransferase"/>
    <property type="match status" value="1"/>
</dbReference>
<organism evidence="5 6">
    <name type="scientific">Segatella copri</name>
    <dbReference type="NCBI Taxonomy" id="165179"/>
    <lineage>
        <taxon>Bacteria</taxon>
        <taxon>Pseudomonadati</taxon>
        <taxon>Bacteroidota</taxon>
        <taxon>Bacteroidia</taxon>
        <taxon>Bacteroidales</taxon>
        <taxon>Prevotellaceae</taxon>
        <taxon>Segatella</taxon>
    </lineage>
</organism>
<evidence type="ECO:0000259" key="4">
    <source>
        <dbReference type="SMART" id="SM00563"/>
    </source>
</evidence>
<dbReference type="OrthoDB" id="9796839at2"/>
<sequence length="185" mass="21777">MIRNICQWVLYKRLGWKKDVAFELPEKYIICLAPHTSNWDLILGQLFEHAEGMKCNFLMKKEWFFWPLGPIFRRMGGIPVWRSKHTSMTDNLAEEAKKRESFGLCITPEGTRSLNPDWKKGFYFIALKAGLPIYLYGVDFQRRLIQCNKVVIPSGDVDKDMREIKLYFKDFKGKKPEKFTIGEVD</sequence>
<dbReference type="InterPro" id="IPR002123">
    <property type="entry name" value="Plipid/glycerol_acylTrfase"/>
</dbReference>
<dbReference type="AlphaFoldDB" id="A0A6G1U2F2"/>
<name>A0A6G1U2F2_9BACT</name>
<evidence type="ECO:0000256" key="2">
    <source>
        <dbReference type="ARBA" id="ARBA00022679"/>
    </source>
</evidence>